<accession>A0AC61Y979</accession>
<proteinExistence type="predicted"/>
<name>A0AC61Y979_9FLAO</name>
<dbReference type="EMBL" id="CABVMM010000009">
    <property type="protein sequence ID" value="VVV01066.1"/>
    <property type="molecule type" value="Genomic_DNA"/>
</dbReference>
<sequence>MKKFYLLLTFILAAKLLTAQEAPFITTWEVTANDLEIRIPNSTGDYNYSVDFGDGTIFNNQTSNTNHTYETPGIYTISITGVLPSYKVFFTDKQQIRTVEQWGDLEWEYMDYSFTDCENLIINATDTPNMSQVVTMKEMFKGCLSFNQNINSWDVSNVQDMEGLFDGASSFNQPLNNWNVSNVTNMKNMFNNAQSFNQNLSFWDISNVTNFLSMFRDAISFNQDLSNWQFNTGNLDNFLNNSGINSSNYENLLFHLSVLNIDNGNLGALNLEYCNQQPRDYLLNELNWDIFGDIPSETCNTIISTVSFDQDNNGCDENDIYSDNISLSVSSENYNYITFSSGEQFSLGAIDEFITLSVNNLPPYFDVSPESVEVTFTEPNQQIEQNFCLTANQSVEDLNITLLPINQARPGFEADYQLVIENMGTQILASADISLIFDESAQSFLTATPSEVLSTANELTFEINDLQPLGQQIINFTMLTFQPPTVNGNDILNFTVEVAPNTNDYTPEDNTFNYEQIVVNSYDPNDKQVLQGPQVHIDDSDQYLDYLIRFQNTGTASAVNIRVVDTLHPNLDYSTLKPISASDNYRVKITNDNQVEFIFDDINLPQENLDEEGSNGFIAYKIKAKDNVAIGDLILGNAQIYFDFNSPIITNMVSTEFVDNLGMNNANSEKSQVVIYPNPIKNILNLKPNDGVVLEEISIYDLQGKKLLSFNENLNQLNLENLSSGIYILNIKTDKSFTNKQLIKR</sequence>
<dbReference type="Proteomes" id="UP000356253">
    <property type="component" value="Unassembled WGS sequence"/>
</dbReference>
<evidence type="ECO:0000313" key="2">
    <source>
        <dbReference type="Proteomes" id="UP000356253"/>
    </source>
</evidence>
<comment type="caution">
    <text evidence="1">The sequence shown here is derived from an EMBL/GenBank/DDBJ whole genome shotgun (WGS) entry which is preliminary data.</text>
</comment>
<evidence type="ECO:0000313" key="1">
    <source>
        <dbReference type="EMBL" id="VVV01066.1"/>
    </source>
</evidence>
<protein>
    <submittedName>
        <fullName evidence="1">Uncharacterized protein</fullName>
    </submittedName>
</protein>
<keyword evidence="2" id="KW-1185">Reference proteome</keyword>
<organism evidence="1 2">
    <name type="scientific">Mesonia oceanica</name>
    <dbReference type="NCBI Taxonomy" id="2687242"/>
    <lineage>
        <taxon>Bacteria</taxon>
        <taxon>Pseudomonadati</taxon>
        <taxon>Bacteroidota</taxon>
        <taxon>Flavobacteriia</taxon>
        <taxon>Flavobacteriales</taxon>
        <taxon>Flavobacteriaceae</taxon>
        <taxon>Mesonia</taxon>
    </lineage>
</organism>
<gene>
    <name evidence="1" type="ORF">FVB9532_02344</name>
</gene>
<reference evidence="1" key="1">
    <citation type="submission" date="2019-09" db="EMBL/GenBank/DDBJ databases">
        <authorList>
            <person name="Rodrigo-Torres L."/>
            <person name="Arahal R. D."/>
            <person name="Lucena T."/>
        </authorList>
    </citation>
    <scope>NUCLEOTIDE SEQUENCE</scope>
    <source>
        <strain evidence="1">ISS653</strain>
    </source>
</reference>